<dbReference type="KEGG" id="trs:Terro_3637"/>
<dbReference type="NCBIfam" id="TIGR03436">
    <property type="entry name" value="acidobact_VWFA"/>
    <property type="match status" value="1"/>
</dbReference>
<evidence type="ECO:0000313" key="4">
    <source>
        <dbReference type="Proteomes" id="UP000006056"/>
    </source>
</evidence>
<dbReference type="HOGENOM" id="CLU_049429_1_1_0"/>
<evidence type="ECO:0000256" key="2">
    <source>
        <dbReference type="SAM" id="SignalP"/>
    </source>
</evidence>
<feature type="chain" id="PRO_5003684803" description="VWFA-related domain-containing protein" evidence="2">
    <location>
        <begin position="24"/>
        <end position="447"/>
    </location>
</feature>
<dbReference type="AlphaFoldDB" id="I3ZKT3"/>
<evidence type="ECO:0000313" key="3">
    <source>
        <dbReference type="EMBL" id="AFL89851.1"/>
    </source>
</evidence>
<proteinExistence type="predicted"/>
<feature type="signal peptide" evidence="2">
    <location>
        <begin position="1"/>
        <end position="23"/>
    </location>
</feature>
<keyword evidence="4" id="KW-1185">Reference proteome</keyword>
<name>I3ZKT3_TERRK</name>
<dbReference type="Gene3D" id="3.40.50.410">
    <property type="entry name" value="von Willebrand factor, type A domain"/>
    <property type="match status" value="1"/>
</dbReference>
<organism evidence="3 4">
    <name type="scientific">Terriglobus roseus (strain DSM 18391 / NRRL B-41598 / KBS 63)</name>
    <dbReference type="NCBI Taxonomy" id="926566"/>
    <lineage>
        <taxon>Bacteria</taxon>
        <taxon>Pseudomonadati</taxon>
        <taxon>Acidobacteriota</taxon>
        <taxon>Terriglobia</taxon>
        <taxon>Terriglobales</taxon>
        <taxon>Acidobacteriaceae</taxon>
        <taxon>Terriglobus</taxon>
    </lineage>
</organism>
<dbReference type="STRING" id="926566.Terro_3637"/>
<evidence type="ECO:0000256" key="1">
    <source>
        <dbReference type="SAM" id="MobiDB-lite"/>
    </source>
</evidence>
<dbReference type="Proteomes" id="UP000006056">
    <property type="component" value="Chromosome"/>
</dbReference>
<feature type="region of interest" description="Disordered" evidence="1">
    <location>
        <begin position="31"/>
        <end position="92"/>
    </location>
</feature>
<dbReference type="InterPro" id="IPR036465">
    <property type="entry name" value="vWFA_dom_sf"/>
</dbReference>
<dbReference type="SUPFAM" id="SSF53300">
    <property type="entry name" value="vWA-like"/>
    <property type="match status" value="1"/>
</dbReference>
<keyword evidence="2" id="KW-0732">Signal</keyword>
<dbReference type="eggNOG" id="COG2304">
    <property type="taxonomic scope" value="Bacteria"/>
</dbReference>
<reference evidence="3 4" key="1">
    <citation type="submission" date="2012-06" db="EMBL/GenBank/DDBJ databases">
        <title>Complete genome of Terriglobus roseus DSM 18391.</title>
        <authorList>
            <consortium name="US DOE Joint Genome Institute (JGI-PGF)"/>
            <person name="Lucas S."/>
            <person name="Copeland A."/>
            <person name="Lapidus A."/>
            <person name="Glavina del Rio T."/>
            <person name="Dalin E."/>
            <person name="Tice H."/>
            <person name="Bruce D."/>
            <person name="Goodwin L."/>
            <person name="Pitluck S."/>
            <person name="Peters L."/>
            <person name="Mikhailova N."/>
            <person name="Munk A.C.C."/>
            <person name="Kyrpides N."/>
            <person name="Mavromatis K."/>
            <person name="Ivanova N."/>
            <person name="Brettin T."/>
            <person name="Detter J.C."/>
            <person name="Han C."/>
            <person name="Larimer F."/>
            <person name="Land M."/>
            <person name="Hauser L."/>
            <person name="Markowitz V."/>
            <person name="Cheng J.-F."/>
            <person name="Hugenholtz P."/>
            <person name="Woyke T."/>
            <person name="Wu D."/>
            <person name="Brambilla E."/>
            <person name="Klenk H.-P."/>
            <person name="Eisen J.A."/>
        </authorList>
    </citation>
    <scope>NUCLEOTIDE SEQUENCE [LARGE SCALE GENOMIC DNA]</scope>
    <source>
        <strain evidence="4">DSM 18391 / NRRL B-41598 / KBS 63</strain>
    </source>
</reference>
<dbReference type="InterPro" id="IPR017802">
    <property type="entry name" value="VWFA-rel_acidobac-type"/>
</dbReference>
<accession>I3ZKT3</accession>
<dbReference type="EMBL" id="CP003379">
    <property type="protein sequence ID" value="AFL89851.1"/>
    <property type="molecule type" value="Genomic_DNA"/>
</dbReference>
<gene>
    <name evidence="3" type="ordered locus">Terro_3637</name>
</gene>
<feature type="compositionally biased region" description="Low complexity" evidence="1">
    <location>
        <begin position="71"/>
        <end position="84"/>
    </location>
</feature>
<evidence type="ECO:0008006" key="5">
    <source>
        <dbReference type="Google" id="ProtNLM"/>
    </source>
</evidence>
<protein>
    <recommendedName>
        <fullName evidence="5">VWFA-related domain-containing protein</fullName>
    </recommendedName>
</protein>
<sequence length="447" mass="47577">MVKLGWAATVVMVGLTAGSPALVAQAPASGAQAIPDSPRPQTIPNAVSIAPGKGIPASTSTPVDDNGGITPGAALPSSSSTPAPDLVNEAAPDIAPELGPGGRVTTLRANVNFIQVPFTVKDKKGQLVPALTWRDVRVFENGLRKHLSLFTSDPYPLSVAFVIDQTLPFQVMTSVNTALGALQGAFTPYDEMAIFTYNNGTNMRTDYTGAQSPRIGAILERSKSTGREAYLGSPGGPMSQTINVNAHNFDPNTAPNRNSPNATFQAPPKETHSLNDAIFAAAQSLAKRPDGRRRMIYVISDGKESGSKATFKGNIRFLQTNKIAVYATVVGDSATPYVGFLDRYHIPFTMKENILPQYAAQTGGEAVSEYRVRGIEESFAKIAEDVRVQYTVGYYSNEPATDAKFRTVEVQVLKPGLDVIAKKGYYPTPENVMRNGGGAPSSVAQPK</sequence>